<accession>A0ABW9UZA7</accession>
<reference evidence="2 3" key="1">
    <citation type="submission" date="2019-12" db="EMBL/GenBank/DDBJ databases">
        <title>Genomic-based taxomic classification of the family Erythrobacteraceae.</title>
        <authorList>
            <person name="Xu L."/>
        </authorList>
    </citation>
    <scope>NUCLEOTIDE SEQUENCE [LARGE SCALE GENOMIC DNA]</scope>
    <source>
        <strain evidence="2 3">H32</strain>
    </source>
</reference>
<organism evidence="2 3">
    <name type="scientific">Pelagerythrobacter marinus</name>
    <dbReference type="NCBI Taxonomy" id="538382"/>
    <lineage>
        <taxon>Bacteria</taxon>
        <taxon>Pseudomonadati</taxon>
        <taxon>Pseudomonadota</taxon>
        <taxon>Alphaproteobacteria</taxon>
        <taxon>Sphingomonadales</taxon>
        <taxon>Erythrobacteraceae</taxon>
        <taxon>Pelagerythrobacter</taxon>
    </lineage>
</organism>
<feature type="signal peptide" evidence="1">
    <location>
        <begin position="1"/>
        <end position="29"/>
    </location>
</feature>
<dbReference type="RefSeq" id="WP_160733369.1">
    <property type="nucleotide sequence ID" value="NZ_WTYO01000003.1"/>
</dbReference>
<protein>
    <submittedName>
        <fullName evidence="2">Uncharacterized protein</fullName>
    </submittedName>
</protein>
<evidence type="ECO:0000313" key="2">
    <source>
        <dbReference type="EMBL" id="MXO68747.1"/>
    </source>
</evidence>
<dbReference type="EMBL" id="WTYO01000003">
    <property type="protein sequence ID" value="MXO68747.1"/>
    <property type="molecule type" value="Genomic_DNA"/>
</dbReference>
<evidence type="ECO:0000313" key="3">
    <source>
        <dbReference type="Proteomes" id="UP000444401"/>
    </source>
</evidence>
<keyword evidence="3" id="KW-1185">Reference proteome</keyword>
<dbReference type="Proteomes" id="UP000444401">
    <property type="component" value="Unassembled WGS sequence"/>
</dbReference>
<sequence length="287" mass="30536">MTHTRSPKTFTLGLAAGLALAGALAPAGAAAQPAAVPAKGGGPTYADLADLADPADLVIRAEVRRQALLKPERAPNVRPGYGRLYVEARTTALIAGNAPIGESIRYLVDVPLDEDGDPPRLKREEVILFARPGGRPGEIQLVAPGAQLLWSEPLEARLRPILAELSAPDAPPSVTGVRDVLSMPGNLAGESETQMFLNTNGQGPVSITVVRRPNMAPVWGVSWTEIVDQAARPPARDTLAWYRIACFLPRELPAEANIAQDARSRAQAAEDFAFVRQSIGACPRNRN</sequence>
<keyword evidence="1" id="KW-0732">Signal</keyword>
<proteinExistence type="predicted"/>
<gene>
    <name evidence="2" type="ORF">GRI72_07895</name>
</gene>
<comment type="caution">
    <text evidence="2">The sequence shown here is derived from an EMBL/GenBank/DDBJ whole genome shotgun (WGS) entry which is preliminary data.</text>
</comment>
<feature type="chain" id="PRO_5045813735" evidence="1">
    <location>
        <begin position="30"/>
        <end position="287"/>
    </location>
</feature>
<evidence type="ECO:0000256" key="1">
    <source>
        <dbReference type="SAM" id="SignalP"/>
    </source>
</evidence>
<name>A0ABW9UZA7_9SPHN</name>